<dbReference type="EMBL" id="MBQD01000025">
    <property type="protein sequence ID" value="OCL31661.1"/>
    <property type="molecule type" value="Genomic_DNA"/>
</dbReference>
<gene>
    <name evidence="1" type="ORF">BCR15_08485</name>
</gene>
<sequence>MRSFRALLAKDLLEIVRTWRIWVVPGILIFSAVSGPPTAAYTAELLASLGGDVFAGMLPDPTWVDSYAQWTKNLSQLVVFALIIALGGAISGEKRVGTSIMVLTKPVSRAGFVLAKFVSTAILLVAATLVGMLITWGLTLIWFPDAPFGPLVAATAAWLLFALLLVAVVLLGSAAVDSGAGAAGIGLGFFFLLMLSGIWGPMLRWTPAGMAGAPAALGADLEVEVLWPAVTTAILTAVLVWAAVKVFERREL</sequence>
<keyword evidence="2" id="KW-1185">Reference proteome</keyword>
<organism evidence="1 2">
    <name type="scientific">Tessaracoccus lapidicaptus</name>
    <dbReference type="NCBI Taxonomy" id="1427523"/>
    <lineage>
        <taxon>Bacteria</taxon>
        <taxon>Bacillati</taxon>
        <taxon>Actinomycetota</taxon>
        <taxon>Actinomycetes</taxon>
        <taxon>Propionibacteriales</taxon>
        <taxon>Propionibacteriaceae</taxon>
        <taxon>Tessaracoccus</taxon>
    </lineage>
</organism>
<dbReference type="Proteomes" id="UP000093501">
    <property type="component" value="Unassembled WGS sequence"/>
</dbReference>
<name>A0A1C0AHY6_9ACTN</name>
<dbReference type="RefSeq" id="WP_068752437.1">
    <property type="nucleotide sequence ID" value="NZ_LR214441.1"/>
</dbReference>
<dbReference type="GO" id="GO:0140359">
    <property type="term" value="F:ABC-type transporter activity"/>
    <property type="evidence" value="ECO:0007669"/>
    <property type="project" value="InterPro"/>
</dbReference>
<evidence type="ECO:0000313" key="2">
    <source>
        <dbReference type="Proteomes" id="UP000093501"/>
    </source>
</evidence>
<reference evidence="2" key="1">
    <citation type="submission" date="2016-07" db="EMBL/GenBank/DDBJ databases">
        <authorList>
            <person name="Florea S."/>
            <person name="Webb J.S."/>
            <person name="Jaromczyk J."/>
            <person name="Schardl C.L."/>
        </authorList>
    </citation>
    <scope>NUCLEOTIDE SEQUENCE [LARGE SCALE GENOMIC DNA]</scope>
    <source>
        <strain evidence="2">IPBSL-7</strain>
    </source>
</reference>
<proteinExistence type="predicted"/>
<accession>A0A1C0AHY6</accession>
<protein>
    <submittedName>
        <fullName evidence="1">Uncharacterized protein</fullName>
    </submittedName>
</protein>
<dbReference type="Pfam" id="PF12679">
    <property type="entry name" value="ABC2_membrane_2"/>
    <property type="match status" value="1"/>
</dbReference>
<comment type="caution">
    <text evidence="1">The sequence shown here is derived from an EMBL/GenBank/DDBJ whole genome shotgun (WGS) entry which is preliminary data.</text>
</comment>
<dbReference type="PANTHER" id="PTHR37305:SF1">
    <property type="entry name" value="MEMBRANE PROTEIN"/>
    <property type="match status" value="1"/>
</dbReference>
<dbReference type="AlphaFoldDB" id="A0A1C0AHY6"/>
<evidence type="ECO:0000313" key="1">
    <source>
        <dbReference type="EMBL" id="OCL31661.1"/>
    </source>
</evidence>
<dbReference type="GO" id="GO:0005886">
    <property type="term" value="C:plasma membrane"/>
    <property type="evidence" value="ECO:0007669"/>
    <property type="project" value="UniProtKB-SubCell"/>
</dbReference>
<dbReference type="PANTHER" id="PTHR37305">
    <property type="entry name" value="INTEGRAL MEMBRANE PROTEIN-RELATED"/>
    <property type="match status" value="1"/>
</dbReference>